<name>A0A7S4A1E2_9STRA</name>
<evidence type="ECO:0000313" key="4">
    <source>
        <dbReference type="EMBL" id="CAH0375743.1"/>
    </source>
</evidence>
<sequence length="246" mass="25864">MSSESTSKPPTPPAAFRSALLFPEDANLKAYATPDSPSENPLNQTPPSPPVDDATAEPEVPPDEKAYTAGYKAGYAEGFAAGHAAGLRAAAASNTASNSGWRVLTQPGNSDGGAPPPPPGAYVFHCSSETEAECLDRRLLGCSYAMKGKVDGIVKGTPLVLYNIKSRRAVGPFTATGPPQRNIARGAFGGRFDLHVAFFDGPYEVLFDANVDSKSGKGPDIGRWTTWESAVAQKRRRSAPRKASPS</sequence>
<gene>
    <name evidence="3" type="ORF">PCAL00307_LOCUS15720</name>
    <name evidence="4" type="ORF">PECAL_5P02830</name>
</gene>
<dbReference type="PROSITE" id="PS51222">
    <property type="entry name" value="DCD"/>
    <property type="match status" value="1"/>
</dbReference>
<dbReference type="EMBL" id="CAKKNE010000005">
    <property type="protein sequence ID" value="CAH0375743.1"/>
    <property type="molecule type" value="Genomic_DNA"/>
</dbReference>
<dbReference type="EMBL" id="HBIW01018268">
    <property type="protein sequence ID" value="CAE0700284.1"/>
    <property type="molecule type" value="Transcribed_RNA"/>
</dbReference>
<protein>
    <recommendedName>
        <fullName evidence="2">DCD domain-containing protein</fullName>
    </recommendedName>
</protein>
<organism evidence="3">
    <name type="scientific">Pelagomonas calceolata</name>
    <dbReference type="NCBI Taxonomy" id="35677"/>
    <lineage>
        <taxon>Eukaryota</taxon>
        <taxon>Sar</taxon>
        <taxon>Stramenopiles</taxon>
        <taxon>Ochrophyta</taxon>
        <taxon>Pelagophyceae</taxon>
        <taxon>Pelagomonadales</taxon>
        <taxon>Pelagomonadaceae</taxon>
        <taxon>Pelagomonas</taxon>
    </lineage>
</organism>
<dbReference type="AlphaFoldDB" id="A0A7S4A1E2"/>
<feature type="domain" description="DCD" evidence="2">
    <location>
        <begin position="117"/>
        <end position="246"/>
    </location>
</feature>
<dbReference type="SMART" id="SM00767">
    <property type="entry name" value="DCD"/>
    <property type="match status" value="1"/>
</dbReference>
<dbReference type="Proteomes" id="UP000789595">
    <property type="component" value="Unassembled WGS sequence"/>
</dbReference>
<evidence type="ECO:0000313" key="3">
    <source>
        <dbReference type="EMBL" id="CAE0700284.1"/>
    </source>
</evidence>
<dbReference type="PANTHER" id="PTHR46444:SF19">
    <property type="entry name" value="OS02G0745600 PROTEIN"/>
    <property type="match status" value="1"/>
</dbReference>
<feature type="region of interest" description="Disordered" evidence="1">
    <location>
        <begin position="1"/>
        <end position="66"/>
    </location>
</feature>
<dbReference type="PANTHER" id="PTHR46444">
    <property type="entry name" value="DCD (DEVELOPMENT AND CELL DEATH) DOMAIN PROTEIN-RELATED"/>
    <property type="match status" value="1"/>
</dbReference>
<keyword evidence="5" id="KW-1185">Reference proteome</keyword>
<evidence type="ECO:0000313" key="5">
    <source>
        <dbReference type="Proteomes" id="UP000789595"/>
    </source>
</evidence>
<reference evidence="3" key="1">
    <citation type="submission" date="2021-01" db="EMBL/GenBank/DDBJ databases">
        <authorList>
            <person name="Corre E."/>
            <person name="Pelletier E."/>
            <person name="Niang G."/>
            <person name="Scheremetjew M."/>
            <person name="Finn R."/>
            <person name="Kale V."/>
            <person name="Holt S."/>
            <person name="Cochrane G."/>
            <person name="Meng A."/>
            <person name="Brown T."/>
            <person name="Cohen L."/>
        </authorList>
    </citation>
    <scope>NUCLEOTIDE SEQUENCE</scope>
    <source>
        <strain evidence="3">CCMP1756</strain>
    </source>
</reference>
<dbReference type="Pfam" id="PF10539">
    <property type="entry name" value="Dev_Cell_Death"/>
    <property type="match status" value="1"/>
</dbReference>
<reference evidence="4" key="2">
    <citation type="submission" date="2021-11" db="EMBL/GenBank/DDBJ databases">
        <authorList>
            <consortium name="Genoscope - CEA"/>
            <person name="William W."/>
        </authorList>
    </citation>
    <scope>NUCLEOTIDE SEQUENCE</scope>
</reference>
<proteinExistence type="predicted"/>
<evidence type="ECO:0000259" key="2">
    <source>
        <dbReference type="PROSITE" id="PS51222"/>
    </source>
</evidence>
<dbReference type="InterPro" id="IPR013989">
    <property type="entry name" value="Dev_and_cell_death_domain"/>
</dbReference>
<evidence type="ECO:0000256" key="1">
    <source>
        <dbReference type="SAM" id="MobiDB-lite"/>
    </source>
</evidence>
<accession>A0A7S4A1E2</accession>